<dbReference type="Gramene" id="Ma09_t28570.1">
    <property type="protein sequence ID" value="Ma09_p28570.1"/>
    <property type="gene ID" value="Ma09_g28570"/>
</dbReference>
<evidence type="ECO:0000313" key="4">
    <source>
        <dbReference type="Proteomes" id="UP000012960"/>
    </source>
</evidence>
<organism evidence="3 4">
    <name type="scientific">Musa acuminata subsp. malaccensis</name>
    <name type="common">Wild banana</name>
    <name type="synonym">Musa malaccensis</name>
    <dbReference type="NCBI Taxonomy" id="214687"/>
    <lineage>
        <taxon>Eukaryota</taxon>
        <taxon>Viridiplantae</taxon>
        <taxon>Streptophyta</taxon>
        <taxon>Embryophyta</taxon>
        <taxon>Tracheophyta</taxon>
        <taxon>Spermatophyta</taxon>
        <taxon>Magnoliopsida</taxon>
        <taxon>Liliopsida</taxon>
        <taxon>Zingiberales</taxon>
        <taxon>Musaceae</taxon>
        <taxon>Musa</taxon>
    </lineage>
</organism>
<evidence type="ECO:0000313" key="2">
    <source>
        <dbReference type="EMBL" id="CAG1836757.1"/>
    </source>
</evidence>
<feature type="compositionally biased region" description="Basic and acidic residues" evidence="1">
    <location>
        <begin position="21"/>
        <end position="36"/>
    </location>
</feature>
<dbReference type="AlphaFoldDB" id="A0A804KPQ2"/>
<sequence>MGSQFPPKSPLLESTNRGQKQRSEIEADPEEERRGREIDSIEGRLLIRVPFTDGGSLRFSSHAINDPPPLSGIRSAFIWIGIAQICRFRVQFSSGSHRIEFALDSSTGVAPLLGCKRGFARVNRTTGTGIAEATVLLLQPCYSSSSLSSCLGSNSSYNAFTRFDSMGVDGESFDDGGKSSAGLDGGDSIGGGSVMWSWERWMQAILLQITSS</sequence>
<reference evidence="2" key="1">
    <citation type="submission" date="2021-03" db="EMBL/GenBank/DDBJ databases">
        <authorList>
            <consortium name="Genoscope - CEA"/>
            <person name="William W."/>
        </authorList>
    </citation>
    <scope>NUCLEOTIDE SEQUENCE</scope>
    <source>
        <strain evidence="2">Doubled-haploid Pahang</strain>
    </source>
</reference>
<feature type="region of interest" description="Disordered" evidence="1">
    <location>
        <begin position="1"/>
        <end position="36"/>
    </location>
</feature>
<dbReference type="EnsemblPlants" id="Ma09_t28570.1">
    <property type="protein sequence ID" value="Ma09_p28570.1"/>
    <property type="gene ID" value="Ma09_g28570"/>
</dbReference>
<dbReference type="EMBL" id="HG996474">
    <property type="protein sequence ID" value="CAG1836757.1"/>
    <property type="molecule type" value="Genomic_DNA"/>
</dbReference>
<accession>A0A804KPQ2</accession>
<dbReference type="Proteomes" id="UP000012960">
    <property type="component" value="Unplaced"/>
</dbReference>
<reference evidence="3" key="2">
    <citation type="submission" date="2021-05" db="UniProtKB">
        <authorList>
            <consortium name="EnsemblPlants"/>
        </authorList>
    </citation>
    <scope>IDENTIFICATION</scope>
    <source>
        <strain evidence="3">subsp. malaccensis</strain>
    </source>
</reference>
<gene>
    <name evidence="2" type="ORF">GSMUA_247260.1</name>
</gene>
<dbReference type="InParanoid" id="A0A804KPQ2"/>
<keyword evidence="4" id="KW-1185">Reference proteome</keyword>
<name>A0A804KPQ2_MUSAM</name>
<proteinExistence type="predicted"/>
<evidence type="ECO:0000256" key="1">
    <source>
        <dbReference type="SAM" id="MobiDB-lite"/>
    </source>
</evidence>
<evidence type="ECO:0000313" key="3">
    <source>
        <dbReference type="EnsemblPlants" id="Ma09_p28570.1"/>
    </source>
</evidence>
<protein>
    <submittedName>
        <fullName evidence="2">(wild Malaysian banana) hypothetical protein</fullName>
    </submittedName>
</protein>